<dbReference type="InterPro" id="IPR036291">
    <property type="entry name" value="NAD(P)-bd_dom_sf"/>
</dbReference>
<dbReference type="GO" id="GO:0019592">
    <property type="term" value="P:mannitol catabolic process"/>
    <property type="evidence" value="ECO:0007669"/>
    <property type="project" value="TreeGrafter"/>
</dbReference>
<feature type="domain" description="Mannitol dehydrogenase C-terminal" evidence="4">
    <location>
        <begin position="281"/>
        <end position="459"/>
    </location>
</feature>
<evidence type="ECO:0000259" key="4">
    <source>
        <dbReference type="Pfam" id="PF08125"/>
    </source>
</evidence>
<gene>
    <name evidence="5" type="ORF">GGD89_001409</name>
</gene>
<dbReference type="Proteomes" id="UP000554286">
    <property type="component" value="Unassembled WGS sequence"/>
</dbReference>
<evidence type="ECO:0000256" key="1">
    <source>
        <dbReference type="ARBA" id="ARBA00023002"/>
    </source>
</evidence>
<dbReference type="InterPro" id="IPR013328">
    <property type="entry name" value="6PGD_dom2"/>
</dbReference>
<keyword evidence="2" id="KW-0520">NAD</keyword>
<organism evidence="5 6">
    <name type="scientific">Roseospira visakhapatnamensis</name>
    <dbReference type="NCBI Taxonomy" id="390880"/>
    <lineage>
        <taxon>Bacteria</taxon>
        <taxon>Pseudomonadati</taxon>
        <taxon>Pseudomonadota</taxon>
        <taxon>Alphaproteobacteria</taxon>
        <taxon>Rhodospirillales</taxon>
        <taxon>Rhodospirillaceae</taxon>
        <taxon>Roseospira</taxon>
    </lineage>
</organism>
<evidence type="ECO:0000259" key="3">
    <source>
        <dbReference type="Pfam" id="PF01232"/>
    </source>
</evidence>
<dbReference type="EMBL" id="JACIGK010000008">
    <property type="protein sequence ID" value="MBB4265785.1"/>
    <property type="molecule type" value="Genomic_DNA"/>
</dbReference>
<dbReference type="SUPFAM" id="SSF48179">
    <property type="entry name" value="6-phosphogluconate dehydrogenase C-terminal domain-like"/>
    <property type="match status" value="1"/>
</dbReference>
<dbReference type="GO" id="GO:0009026">
    <property type="term" value="F:tagaturonate reductase activity"/>
    <property type="evidence" value="ECO:0007669"/>
    <property type="project" value="UniProtKB-EC"/>
</dbReference>
<proteinExistence type="predicted"/>
<sequence>MTTAIARLGADHPAARGLRRPTPRILQFGEGNFLRAFFDWKVDRLNERADGDWGVVIVRPIAGGNPASLNEQDGLYTVISRGVDETGEAVSDSRLVACVRQEVRSHGEWDRVLDLARNPDITVVVSNTTDAGIAYAPAVAYHDSPPASFPAKLTRVLHERWRHAGGAPDAGLQMIACELIDRNGEELRRIVLRHADEWGLGPAFITWVKDHNAFYNTLVDRIVPGFPAADADALRAELGYDDRFMTTGEAFHLFVIERKPGMPALRLPLAEHESETIVTEDVTPYKARKVAILNGAHTALCPLAMLAGVETVGEAVRTPAGARFLDRLLSQEIIPFLDLPKADLEDFAAAVLRRFRNPYIRHLWHDISLNGLVKVQTRALDRLLAYTARFGRPAPLLTLSLAAWLLFYLGRFPNAATLPARDSEAILARVRAIGALDDGTPEGRQAMVGAFLAEPAFWGRSMDEPALRTAVLDSMDDLSAAPFSVDRLSMILDR</sequence>
<evidence type="ECO:0000313" key="5">
    <source>
        <dbReference type="EMBL" id="MBB4265785.1"/>
    </source>
</evidence>
<dbReference type="InterPro" id="IPR013118">
    <property type="entry name" value="Mannitol_DH_C"/>
</dbReference>
<dbReference type="PRINTS" id="PR00084">
    <property type="entry name" value="MTLDHDRGNASE"/>
</dbReference>
<dbReference type="EC" id="1.1.1.58" evidence="5"/>
<protein>
    <submittedName>
        <fullName evidence="5">Tagaturonate reductase</fullName>
        <ecNumber evidence="5">1.1.1.58</ecNumber>
    </submittedName>
</protein>
<dbReference type="Gene3D" id="3.40.50.720">
    <property type="entry name" value="NAD(P)-binding Rossmann-like Domain"/>
    <property type="match status" value="1"/>
</dbReference>
<dbReference type="PANTHER" id="PTHR30524">
    <property type="entry name" value="MANNITOL-1-PHOSPHATE 5-DEHYDROGENASE"/>
    <property type="match status" value="1"/>
</dbReference>
<dbReference type="InterPro" id="IPR013131">
    <property type="entry name" value="Mannitol_DH_N"/>
</dbReference>
<feature type="domain" description="Mannitol dehydrogenase N-terminal" evidence="3">
    <location>
        <begin position="24"/>
        <end position="259"/>
    </location>
</feature>
<dbReference type="PANTHER" id="PTHR30524:SF0">
    <property type="entry name" value="ALTRONATE OXIDOREDUCTASE-RELATED"/>
    <property type="match status" value="1"/>
</dbReference>
<name>A0A7W6RCB6_9PROT</name>
<dbReference type="Pfam" id="PF08125">
    <property type="entry name" value="Mannitol_dh_C"/>
    <property type="match status" value="1"/>
</dbReference>
<accession>A0A7W6RCB6</accession>
<evidence type="ECO:0000313" key="6">
    <source>
        <dbReference type="Proteomes" id="UP000554286"/>
    </source>
</evidence>
<dbReference type="Gene3D" id="1.10.1040.10">
    <property type="entry name" value="N-(1-d-carboxylethyl)-l-norvaline Dehydrogenase, domain 2"/>
    <property type="match status" value="1"/>
</dbReference>
<comment type="caution">
    <text evidence="5">The sequence shown here is derived from an EMBL/GenBank/DDBJ whole genome shotgun (WGS) entry which is preliminary data.</text>
</comment>
<keyword evidence="6" id="KW-1185">Reference proteome</keyword>
<dbReference type="GO" id="GO:0005829">
    <property type="term" value="C:cytosol"/>
    <property type="evidence" value="ECO:0007669"/>
    <property type="project" value="TreeGrafter"/>
</dbReference>
<dbReference type="InterPro" id="IPR000669">
    <property type="entry name" value="Mannitol_DH"/>
</dbReference>
<dbReference type="SUPFAM" id="SSF51735">
    <property type="entry name" value="NAD(P)-binding Rossmann-fold domains"/>
    <property type="match status" value="1"/>
</dbReference>
<dbReference type="InterPro" id="IPR008927">
    <property type="entry name" value="6-PGluconate_DH-like_C_sf"/>
</dbReference>
<dbReference type="GO" id="GO:0008926">
    <property type="term" value="F:mannitol-1-phosphate 5-dehydrogenase activity"/>
    <property type="evidence" value="ECO:0007669"/>
    <property type="project" value="TreeGrafter"/>
</dbReference>
<evidence type="ECO:0000256" key="2">
    <source>
        <dbReference type="ARBA" id="ARBA00023027"/>
    </source>
</evidence>
<dbReference type="GO" id="GO:0019698">
    <property type="term" value="P:D-galacturonate catabolic process"/>
    <property type="evidence" value="ECO:0007669"/>
    <property type="project" value="TreeGrafter"/>
</dbReference>
<reference evidence="5 6" key="1">
    <citation type="submission" date="2020-08" db="EMBL/GenBank/DDBJ databases">
        <title>Genome sequencing of Purple Non-Sulfur Bacteria from various extreme environments.</title>
        <authorList>
            <person name="Mayer M."/>
        </authorList>
    </citation>
    <scope>NUCLEOTIDE SEQUENCE [LARGE SCALE GENOMIC DNA]</scope>
    <source>
        <strain evidence="5 6">JA131</strain>
    </source>
</reference>
<dbReference type="AlphaFoldDB" id="A0A7W6RCB6"/>
<keyword evidence="1 5" id="KW-0560">Oxidoreductase</keyword>
<dbReference type="NCBIfam" id="NF002969">
    <property type="entry name" value="PRK03643.1"/>
    <property type="match status" value="1"/>
</dbReference>
<dbReference type="RefSeq" id="WP_184043492.1">
    <property type="nucleotide sequence ID" value="NZ_JACIGK010000008.1"/>
</dbReference>
<dbReference type="Pfam" id="PF01232">
    <property type="entry name" value="Mannitol_dh"/>
    <property type="match status" value="1"/>
</dbReference>